<dbReference type="GO" id="GO:0016765">
    <property type="term" value="F:transferase activity, transferring alkyl or aryl (other than methyl) groups"/>
    <property type="evidence" value="ECO:0007669"/>
    <property type="project" value="InterPro"/>
</dbReference>
<keyword evidence="3 5" id="KW-1133">Transmembrane helix</keyword>
<feature type="transmembrane region" description="Helical" evidence="5">
    <location>
        <begin position="235"/>
        <end position="254"/>
    </location>
</feature>
<evidence type="ECO:0000256" key="2">
    <source>
        <dbReference type="ARBA" id="ARBA00022692"/>
    </source>
</evidence>
<comment type="caution">
    <text evidence="6">The sequence shown here is derived from an EMBL/GenBank/DDBJ whole genome shotgun (WGS) entry which is preliminary data.</text>
</comment>
<evidence type="ECO:0000256" key="4">
    <source>
        <dbReference type="ARBA" id="ARBA00023136"/>
    </source>
</evidence>
<dbReference type="AlphaFoldDB" id="A0A1J5QQT0"/>
<dbReference type="GO" id="GO:0016020">
    <property type="term" value="C:membrane"/>
    <property type="evidence" value="ECO:0007669"/>
    <property type="project" value="UniProtKB-SubCell"/>
</dbReference>
<keyword evidence="2 5" id="KW-0812">Transmembrane</keyword>
<dbReference type="Gene3D" id="1.10.357.140">
    <property type="entry name" value="UbiA prenyltransferase"/>
    <property type="match status" value="1"/>
</dbReference>
<feature type="transmembrane region" description="Helical" evidence="5">
    <location>
        <begin position="20"/>
        <end position="36"/>
    </location>
</feature>
<dbReference type="CDD" id="cd13963">
    <property type="entry name" value="PT_UbiA_2"/>
    <property type="match status" value="1"/>
</dbReference>
<evidence type="ECO:0000256" key="3">
    <source>
        <dbReference type="ARBA" id="ARBA00022989"/>
    </source>
</evidence>
<evidence type="ECO:0000313" key="6">
    <source>
        <dbReference type="EMBL" id="OIQ85752.1"/>
    </source>
</evidence>
<dbReference type="InterPro" id="IPR000537">
    <property type="entry name" value="UbiA_prenyltransferase"/>
</dbReference>
<evidence type="ECO:0000256" key="1">
    <source>
        <dbReference type="ARBA" id="ARBA00004141"/>
    </source>
</evidence>
<keyword evidence="6" id="KW-0808">Transferase</keyword>
<dbReference type="Pfam" id="PF01040">
    <property type="entry name" value="UbiA"/>
    <property type="match status" value="1"/>
</dbReference>
<gene>
    <name evidence="6" type="ORF">GALL_323890</name>
</gene>
<keyword evidence="4 5" id="KW-0472">Membrane</keyword>
<dbReference type="GO" id="GO:0016757">
    <property type="term" value="F:glycosyltransferase activity"/>
    <property type="evidence" value="ECO:0007669"/>
    <property type="project" value="UniProtKB-KW"/>
</dbReference>
<dbReference type="EC" id="2.4.2.45" evidence="6"/>
<proteinExistence type="predicted"/>
<name>A0A1J5QQT0_9ZZZZ</name>
<reference evidence="6" key="1">
    <citation type="submission" date="2016-10" db="EMBL/GenBank/DDBJ databases">
        <title>Sequence of Gallionella enrichment culture.</title>
        <authorList>
            <person name="Poehlein A."/>
            <person name="Muehling M."/>
            <person name="Daniel R."/>
        </authorList>
    </citation>
    <scope>NUCLEOTIDE SEQUENCE</scope>
</reference>
<sequence length="291" mass="31576">MTTATRVRVLVRACRPRQWTKNLLVLTAPIAAGIALESRVAVAMGVAVVAFILASSGIYLINDVLDIETDRAHPTKRRRPVASGELPVRAAWVAAALLLPGALVISAMISWQLVVVVAVYEAVQLWYCLGMKHEPVFELTSVASGFLLRAIAGGVATHVELSQWFLIAAGFGSLFMAGGKRYAELRLAKDTTTPVRPVLRRYTLSYLRFVWTLSAGVLVTTYALWAFTISQATSNVWSVVSLVPFVVAVLRYAVDVDSGAAGEPEEVVLHDRPLLLLGVIWATCLIISVHL</sequence>
<dbReference type="EMBL" id="MLJW01000523">
    <property type="protein sequence ID" value="OIQ85752.1"/>
    <property type="molecule type" value="Genomic_DNA"/>
</dbReference>
<dbReference type="InterPro" id="IPR044878">
    <property type="entry name" value="UbiA_sf"/>
</dbReference>
<dbReference type="NCBIfam" id="NF008978">
    <property type="entry name" value="PRK12324.1-4"/>
    <property type="match status" value="1"/>
</dbReference>
<protein>
    <submittedName>
        <fullName evidence="6">Decaprenyl-phosphate phosphoribosyltransferase</fullName>
        <ecNumber evidence="6">2.4.2.45</ecNumber>
    </submittedName>
</protein>
<keyword evidence="6" id="KW-0328">Glycosyltransferase</keyword>
<feature type="transmembrane region" description="Helical" evidence="5">
    <location>
        <begin position="274"/>
        <end position="290"/>
    </location>
</feature>
<comment type="subcellular location">
    <subcellularLocation>
        <location evidence="1">Membrane</location>
        <topology evidence="1">Multi-pass membrane protein</topology>
    </subcellularLocation>
</comment>
<evidence type="ECO:0000256" key="5">
    <source>
        <dbReference type="SAM" id="Phobius"/>
    </source>
</evidence>
<feature type="transmembrane region" description="Helical" evidence="5">
    <location>
        <begin position="161"/>
        <end position="179"/>
    </location>
</feature>
<accession>A0A1J5QQT0</accession>
<feature type="transmembrane region" description="Helical" evidence="5">
    <location>
        <begin position="42"/>
        <end position="65"/>
    </location>
</feature>
<feature type="transmembrane region" description="Helical" evidence="5">
    <location>
        <begin position="206"/>
        <end position="229"/>
    </location>
</feature>
<organism evidence="6">
    <name type="scientific">mine drainage metagenome</name>
    <dbReference type="NCBI Taxonomy" id="410659"/>
    <lineage>
        <taxon>unclassified sequences</taxon>
        <taxon>metagenomes</taxon>
        <taxon>ecological metagenomes</taxon>
    </lineage>
</organism>